<dbReference type="Pfam" id="PF07894">
    <property type="entry name" value="SACK1"/>
    <property type="match status" value="1"/>
</dbReference>
<evidence type="ECO:0000256" key="3">
    <source>
        <dbReference type="ARBA" id="ARBA00022490"/>
    </source>
</evidence>
<proteinExistence type="inferred from homology"/>
<dbReference type="InterPro" id="IPR012461">
    <property type="entry name" value="SACK1"/>
</dbReference>
<dbReference type="Gene3D" id="3.30.870.10">
    <property type="entry name" value="Endonuclease Chain A"/>
    <property type="match status" value="1"/>
</dbReference>
<evidence type="ECO:0000256" key="1">
    <source>
        <dbReference type="ARBA" id="ARBA00004496"/>
    </source>
</evidence>
<dbReference type="GO" id="GO:0005829">
    <property type="term" value="C:cytosol"/>
    <property type="evidence" value="ECO:0007669"/>
    <property type="project" value="TreeGrafter"/>
</dbReference>
<feature type="region of interest" description="Disordered" evidence="4">
    <location>
        <begin position="512"/>
        <end position="552"/>
    </location>
</feature>
<dbReference type="InterPro" id="IPR050944">
    <property type="entry name" value="FAM83"/>
</dbReference>
<dbReference type="PANTHER" id="PTHR16181:SF29">
    <property type="entry name" value="PROTEIN FAM83A-RELATED"/>
    <property type="match status" value="1"/>
</dbReference>
<protein>
    <submittedName>
        <fullName evidence="6">Family with sequence similarity 83 member D</fullName>
    </submittedName>
</protein>
<accession>A0A3B3RS75</accession>
<organism evidence="6 7">
    <name type="scientific">Paramormyrops kingsleyae</name>
    <dbReference type="NCBI Taxonomy" id="1676925"/>
    <lineage>
        <taxon>Eukaryota</taxon>
        <taxon>Metazoa</taxon>
        <taxon>Chordata</taxon>
        <taxon>Craniata</taxon>
        <taxon>Vertebrata</taxon>
        <taxon>Euteleostomi</taxon>
        <taxon>Actinopterygii</taxon>
        <taxon>Neopterygii</taxon>
        <taxon>Teleostei</taxon>
        <taxon>Osteoglossocephala</taxon>
        <taxon>Osteoglossomorpha</taxon>
        <taxon>Osteoglossiformes</taxon>
        <taxon>Mormyridae</taxon>
        <taxon>Paramormyrops</taxon>
    </lineage>
</organism>
<dbReference type="FunFam" id="3.30.870.10:FF:000004">
    <property type="entry name" value="protein FAM83H isoform X2"/>
    <property type="match status" value="1"/>
</dbReference>
<dbReference type="SUPFAM" id="SSF56024">
    <property type="entry name" value="Phospholipase D/nuclease"/>
    <property type="match status" value="1"/>
</dbReference>
<feature type="region of interest" description="Disordered" evidence="4">
    <location>
        <begin position="326"/>
        <end position="404"/>
    </location>
</feature>
<dbReference type="GO" id="GO:0070372">
    <property type="term" value="P:regulation of ERK1 and ERK2 cascade"/>
    <property type="evidence" value="ECO:0007669"/>
    <property type="project" value="TreeGrafter"/>
</dbReference>
<evidence type="ECO:0000256" key="4">
    <source>
        <dbReference type="SAM" id="MobiDB-lite"/>
    </source>
</evidence>
<keyword evidence="7" id="KW-1185">Reference proteome</keyword>
<feature type="domain" description="Scaffolding anchor of CK1" evidence="5">
    <location>
        <begin position="29"/>
        <end position="300"/>
    </location>
</feature>
<dbReference type="Proteomes" id="UP000261540">
    <property type="component" value="Unplaced"/>
</dbReference>
<reference evidence="6" key="2">
    <citation type="submission" date="2025-09" db="UniProtKB">
        <authorList>
            <consortium name="Ensembl"/>
        </authorList>
    </citation>
    <scope>IDENTIFICATION</scope>
</reference>
<dbReference type="AlphaFoldDB" id="A0A3B3RS75"/>
<reference evidence="6" key="1">
    <citation type="submission" date="2025-08" db="UniProtKB">
        <authorList>
            <consortium name="Ensembl"/>
        </authorList>
    </citation>
    <scope>IDENTIFICATION</scope>
</reference>
<comment type="subcellular location">
    <subcellularLocation>
        <location evidence="1">Cytoplasm</location>
    </subcellularLocation>
</comment>
<name>A0A3B3RS75_9TELE</name>
<dbReference type="GO" id="GO:0032006">
    <property type="term" value="P:regulation of TOR signaling"/>
    <property type="evidence" value="ECO:0007669"/>
    <property type="project" value="TreeGrafter"/>
</dbReference>
<dbReference type="OrthoDB" id="9882762at2759"/>
<evidence type="ECO:0000259" key="5">
    <source>
        <dbReference type="Pfam" id="PF07894"/>
    </source>
</evidence>
<dbReference type="GO" id="GO:1902808">
    <property type="term" value="P:positive regulation of cell cycle G1/S phase transition"/>
    <property type="evidence" value="ECO:0007669"/>
    <property type="project" value="TreeGrafter"/>
</dbReference>
<dbReference type="GO" id="GO:1902480">
    <property type="term" value="P:protein localization to mitotic spindle"/>
    <property type="evidence" value="ECO:0007669"/>
    <property type="project" value="TreeGrafter"/>
</dbReference>
<dbReference type="Ensembl" id="ENSPKIT00000002048.1">
    <property type="protein sequence ID" value="ENSPKIP00000021412.1"/>
    <property type="gene ID" value="ENSPKIG00000005834.1"/>
</dbReference>
<comment type="similarity">
    <text evidence="2">Belongs to the FAM83 family.</text>
</comment>
<evidence type="ECO:0000313" key="6">
    <source>
        <dbReference type="Ensembl" id="ENSPKIP00000021412.1"/>
    </source>
</evidence>
<dbReference type="GO" id="GO:0019901">
    <property type="term" value="F:protein kinase binding"/>
    <property type="evidence" value="ECO:0007669"/>
    <property type="project" value="TreeGrafter"/>
</dbReference>
<keyword evidence="3" id="KW-0963">Cytoplasm</keyword>
<dbReference type="GO" id="GO:0007165">
    <property type="term" value="P:signal transduction"/>
    <property type="evidence" value="ECO:0007669"/>
    <property type="project" value="TreeGrafter"/>
</dbReference>
<sequence length="552" mass="61286">MLRSFGMVLSQCLEDLPTSRQTCSGKDVQLQDLYNERHRLALEELVSGGKESYLSFLKKEGIPSFLSDVEIQRIWQSAVVPECVSLSGDDACLEQSVSSSMNCSSVTYFPNVSDVDPPALELGWPVFRSSASRGVTRAVAHFQPSYDECIYSCKEAVRRMIKSAKKVIAIVTDSLTDLDILGDLKEACTGRRVPVYILLDQSCTPSFLQMCTNLNLRLDSLQHMQVRTISGATYFMRSGAKIVGKANERFMLIDGHRVATGSYRFNWTDGRLNSSNLIELYGQITENFDLEFRILYAQSLPLGPQALASNQTSSARDLQPVRSLLKREPHQVPVPETVGEEHRGQPGGDLEPDDEAGKRPSEGRPSSDTSTIVADRPEHVSAAPSDGNTVESGVDSPVLDSQSSGFVCSQTSVTLMDRAMQTDQPTRQCLSTSATQTDLQVPASCGPVPEPRSYYTASMRGRSRSGHSPDGAPSDRFQKLAKARRHHYSRIRCKLDHMVTLLSNRRELAQLTNLPLSPRRRKDTDGQENRASQGLEMQGTPLRRWTKYKRLK</sequence>
<dbReference type="PANTHER" id="PTHR16181">
    <property type="entry name" value="PROTEIN FAM83A-RELATED"/>
    <property type="match status" value="1"/>
</dbReference>
<evidence type="ECO:0000256" key="2">
    <source>
        <dbReference type="ARBA" id="ARBA00006937"/>
    </source>
</evidence>
<dbReference type="GeneTree" id="ENSGT00940000158405"/>
<evidence type="ECO:0000313" key="7">
    <source>
        <dbReference type="Proteomes" id="UP000261540"/>
    </source>
</evidence>
<dbReference type="GO" id="GO:0097431">
    <property type="term" value="C:mitotic spindle pole"/>
    <property type="evidence" value="ECO:0007669"/>
    <property type="project" value="TreeGrafter"/>
</dbReference>
<dbReference type="STRING" id="1676925.ENSPKIP00000021412"/>